<protein>
    <submittedName>
        <fullName evidence="2">Uncharacterized protein</fullName>
    </submittedName>
</protein>
<feature type="compositionally biased region" description="Basic and acidic residues" evidence="1">
    <location>
        <begin position="71"/>
        <end position="86"/>
    </location>
</feature>
<comment type="caution">
    <text evidence="2">The sequence shown here is derived from an EMBL/GenBank/DDBJ whole genome shotgun (WGS) entry which is preliminary data.</text>
</comment>
<accession>A0ABQ5CIM2</accession>
<dbReference type="EMBL" id="BQNB010014334">
    <property type="protein sequence ID" value="GJT26936.1"/>
    <property type="molecule type" value="Genomic_DNA"/>
</dbReference>
<organism evidence="2 3">
    <name type="scientific">Tanacetum coccineum</name>
    <dbReference type="NCBI Taxonomy" id="301880"/>
    <lineage>
        <taxon>Eukaryota</taxon>
        <taxon>Viridiplantae</taxon>
        <taxon>Streptophyta</taxon>
        <taxon>Embryophyta</taxon>
        <taxon>Tracheophyta</taxon>
        <taxon>Spermatophyta</taxon>
        <taxon>Magnoliopsida</taxon>
        <taxon>eudicotyledons</taxon>
        <taxon>Gunneridae</taxon>
        <taxon>Pentapetalae</taxon>
        <taxon>asterids</taxon>
        <taxon>campanulids</taxon>
        <taxon>Asterales</taxon>
        <taxon>Asteraceae</taxon>
        <taxon>Asteroideae</taxon>
        <taxon>Anthemideae</taxon>
        <taxon>Anthemidinae</taxon>
        <taxon>Tanacetum</taxon>
    </lineage>
</organism>
<keyword evidence="3" id="KW-1185">Reference proteome</keyword>
<dbReference type="Proteomes" id="UP001151760">
    <property type="component" value="Unassembled WGS sequence"/>
</dbReference>
<evidence type="ECO:0000256" key="1">
    <source>
        <dbReference type="SAM" id="MobiDB-lite"/>
    </source>
</evidence>
<evidence type="ECO:0000313" key="2">
    <source>
        <dbReference type="EMBL" id="GJT26936.1"/>
    </source>
</evidence>
<proteinExistence type="predicted"/>
<evidence type="ECO:0000313" key="3">
    <source>
        <dbReference type="Proteomes" id="UP001151760"/>
    </source>
</evidence>
<name>A0ABQ5CIM2_9ASTR</name>
<reference evidence="2" key="1">
    <citation type="journal article" date="2022" name="Int. J. Mol. Sci.">
        <title>Draft Genome of Tanacetum Coccineum: Genomic Comparison of Closely Related Tanacetum-Family Plants.</title>
        <authorList>
            <person name="Yamashiro T."/>
            <person name="Shiraishi A."/>
            <person name="Nakayama K."/>
            <person name="Satake H."/>
        </authorList>
    </citation>
    <scope>NUCLEOTIDE SEQUENCE</scope>
</reference>
<gene>
    <name evidence="2" type="ORF">Tco_0907211</name>
</gene>
<feature type="region of interest" description="Disordered" evidence="1">
    <location>
        <begin position="22"/>
        <end position="86"/>
    </location>
</feature>
<feature type="compositionally biased region" description="Basic and acidic residues" evidence="1">
    <location>
        <begin position="44"/>
        <end position="56"/>
    </location>
</feature>
<reference evidence="2" key="2">
    <citation type="submission" date="2022-01" db="EMBL/GenBank/DDBJ databases">
        <authorList>
            <person name="Yamashiro T."/>
            <person name="Shiraishi A."/>
            <person name="Satake H."/>
            <person name="Nakayama K."/>
        </authorList>
    </citation>
    <scope>NUCLEOTIDE SEQUENCE</scope>
</reference>
<sequence length="86" mass="10004">MTKTKRQQEQERLDLETAVRLQEEFDEEERQRIPVFRGPQTGKDGGRNRGRGEAEGNSHQMTKLLSTGGRKGREGKRIREKYSEDD</sequence>